<dbReference type="PANTHER" id="PTHR10000">
    <property type="entry name" value="PHOSPHOSERINE PHOSPHATASE"/>
    <property type="match status" value="1"/>
</dbReference>
<dbReference type="RefSeq" id="WP_031588507.1">
    <property type="nucleotide sequence ID" value="NZ_JNKN01000001.1"/>
</dbReference>
<dbReference type="Pfam" id="PF08282">
    <property type="entry name" value="Hydrolase_3"/>
    <property type="match status" value="1"/>
</dbReference>
<keyword evidence="2" id="KW-1185">Reference proteome</keyword>
<organism evidence="1 2">
    <name type="scientific">Kandleria vitulina DSM 20405</name>
    <dbReference type="NCBI Taxonomy" id="1410657"/>
    <lineage>
        <taxon>Bacteria</taxon>
        <taxon>Bacillati</taxon>
        <taxon>Bacillota</taxon>
        <taxon>Erysipelotrichia</taxon>
        <taxon>Erysipelotrichales</taxon>
        <taxon>Coprobacillaceae</taxon>
        <taxon>Kandleria</taxon>
    </lineage>
</organism>
<evidence type="ECO:0000313" key="1">
    <source>
        <dbReference type="EMBL" id="KRN50784.1"/>
    </source>
</evidence>
<dbReference type="PATRIC" id="fig|1410657.5.peg.1650"/>
<dbReference type="InterPro" id="IPR000150">
    <property type="entry name" value="Cof"/>
</dbReference>
<dbReference type="NCBIfam" id="TIGR00099">
    <property type="entry name" value="Cof-subfamily"/>
    <property type="match status" value="1"/>
</dbReference>
<dbReference type="SFLD" id="SFLDG01144">
    <property type="entry name" value="C2.B.4:_PGP_Like"/>
    <property type="match status" value="1"/>
</dbReference>
<evidence type="ECO:0000313" key="2">
    <source>
        <dbReference type="Proteomes" id="UP000051841"/>
    </source>
</evidence>
<dbReference type="PROSITE" id="PS01229">
    <property type="entry name" value="COF_2"/>
    <property type="match status" value="1"/>
</dbReference>
<dbReference type="InterPro" id="IPR006379">
    <property type="entry name" value="HAD-SF_hydro_IIB"/>
</dbReference>
<gene>
    <name evidence="1" type="ORF">IV49_GL001600</name>
</gene>
<dbReference type="Proteomes" id="UP000051841">
    <property type="component" value="Unassembled WGS sequence"/>
</dbReference>
<dbReference type="GO" id="GO:0016791">
    <property type="term" value="F:phosphatase activity"/>
    <property type="evidence" value="ECO:0007669"/>
    <property type="project" value="UniProtKB-ARBA"/>
</dbReference>
<keyword evidence="1" id="KW-0378">Hydrolase</keyword>
<dbReference type="CDD" id="cd07518">
    <property type="entry name" value="HAD_YbiV-Like"/>
    <property type="match status" value="1"/>
</dbReference>
<dbReference type="Gene3D" id="3.40.50.1000">
    <property type="entry name" value="HAD superfamily/HAD-like"/>
    <property type="match status" value="1"/>
</dbReference>
<comment type="caution">
    <text evidence="1">The sequence shown here is derived from an EMBL/GenBank/DDBJ whole genome shotgun (WGS) entry which is preliminary data.</text>
</comment>
<dbReference type="GO" id="GO:0000287">
    <property type="term" value="F:magnesium ion binding"/>
    <property type="evidence" value="ECO:0007669"/>
    <property type="project" value="TreeGrafter"/>
</dbReference>
<accession>A0A0R2HCP1</accession>
<dbReference type="AlphaFoldDB" id="A0A0R2HCP1"/>
<dbReference type="EMBL" id="JQBL01000005">
    <property type="protein sequence ID" value="KRN50784.1"/>
    <property type="molecule type" value="Genomic_DNA"/>
</dbReference>
<dbReference type="NCBIfam" id="TIGR01484">
    <property type="entry name" value="HAD-SF-IIB"/>
    <property type="match status" value="1"/>
</dbReference>
<dbReference type="SFLD" id="SFLDG01140">
    <property type="entry name" value="C2.B:_Phosphomannomutase_and_P"/>
    <property type="match status" value="1"/>
</dbReference>
<name>A0A0R2HCP1_9FIRM</name>
<proteinExistence type="predicted"/>
<dbReference type="GO" id="GO:0005829">
    <property type="term" value="C:cytosol"/>
    <property type="evidence" value="ECO:0007669"/>
    <property type="project" value="TreeGrafter"/>
</dbReference>
<reference evidence="1 2" key="1">
    <citation type="journal article" date="2015" name="Genome Announc.">
        <title>Expanding the biotechnology potential of lactobacilli through comparative genomics of 213 strains and associated genera.</title>
        <authorList>
            <person name="Sun Z."/>
            <person name="Harris H.M."/>
            <person name="McCann A."/>
            <person name="Guo C."/>
            <person name="Argimon S."/>
            <person name="Zhang W."/>
            <person name="Yang X."/>
            <person name="Jeffery I.B."/>
            <person name="Cooney J.C."/>
            <person name="Kagawa T.F."/>
            <person name="Liu W."/>
            <person name="Song Y."/>
            <person name="Salvetti E."/>
            <person name="Wrobel A."/>
            <person name="Rasinkangas P."/>
            <person name="Parkhill J."/>
            <person name="Rea M.C."/>
            <person name="O'Sullivan O."/>
            <person name="Ritari J."/>
            <person name="Douillard F.P."/>
            <person name="Paul Ross R."/>
            <person name="Yang R."/>
            <person name="Briner A.E."/>
            <person name="Felis G.E."/>
            <person name="de Vos W.M."/>
            <person name="Barrangou R."/>
            <person name="Klaenhammer T.R."/>
            <person name="Caufield P.W."/>
            <person name="Cui Y."/>
            <person name="Zhang H."/>
            <person name="O'Toole P.W."/>
        </authorList>
    </citation>
    <scope>NUCLEOTIDE SEQUENCE [LARGE SCALE GENOMIC DNA]</scope>
    <source>
        <strain evidence="1 2">DSM 20405</strain>
    </source>
</reference>
<dbReference type="Gene3D" id="3.30.1240.10">
    <property type="match status" value="1"/>
</dbReference>
<protein>
    <submittedName>
        <fullName evidence="1">HAD superfamily hydrolase</fullName>
    </submittedName>
</protein>
<dbReference type="InterPro" id="IPR023214">
    <property type="entry name" value="HAD_sf"/>
</dbReference>
<dbReference type="SFLD" id="SFLDS00003">
    <property type="entry name" value="Haloacid_Dehalogenase"/>
    <property type="match status" value="1"/>
</dbReference>
<dbReference type="InterPro" id="IPR036412">
    <property type="entry name" value="HAD-like_sf"/>
</dbReference>
<dbReference type="SUPFAM" id="SSF56784">
    <property type="entry name" value="HAD-like"/>
    <property type="match status" value="1"/>
</dbReference>
<dbReference type="PANTHER" id="PTHR10000:SF53">
    <property type="entry name" value="5-AMINO-6-(5-PHOSPHO-D-RIBITYLAMINO)URACIL PHOSPHATASE YBJI-RELATED"/>
    <property type="match status" value="1"/>
</dbReference>
<sequence length="264" mass="30470">MSIKLIATDMDGTFLDHNKMFDYEFLSQFYKMQDKGIYFVLASGNQYLRIYHQFIPMSENIYFVADNGAYIAHGPKVLAYHTLTDVQVRHTLKALERYEHLVVMMSGLNGTHLLKKDKKYEHVAKNYYRNLQYYDSFDEVKDKIMKITLFDPENDIHLFEDEIRSLLDEGVTATTAGNEWLDVQPVGVNKGNGIKLLQEKLGVSPDECVAFGDAMNDFSMFKSVTYSYAMKNADDRIKAIAHEVLPYTNEENGVVKKIREILNK</sequence>